<dbReference type="PANTHER" id="PTHR46622:SF1">
    <property type="entry name" value="DNA-DEPENDENT METALLOPROTEASE WSS1"/>
    <property type="match status" value="1"/>
</dbReference>
<evidence type="ECO:0000259" key="7">
    <source>
        <dbReference type="PROSITE" id="PS51397"/>
    </source>
</evidence>
<feature type="compositionally biased region" description="Basic and acidic residues" evidence="5">
    <location>
        <begin position="189"/>
        <end position="206"/>
    </location>
</feature>
<proteinExistence type="predicted"/>
<dbReference type="OrthoDB" id="261960at2759"/>
<keyword evidence="1" id="KW-0479">Metal-binding</keyword>
<evidence type="ECO:0000256" key="1">
    <source>
        <dbReference type="ARBA" id="ARBA00022723"/>
    </source>
</evidence>
<name>A0A5N5QV32_9AGAM</name>
<reference evidence="8 9" key="1">
    <citation type="journal article" date="2019" name="Fungal Biol. Biotechnol.">
        <title>Draft genome sequence of fastidious pathogen Ceratobasidium theobromae, which causes vascular-streak dieback in Theobroma cacao.</title>
        <authorList>
            <person name="Ali S.S."/>
            <person name="Asman A."/>
            <person name="Shao J."/>
            <person name="Firmansyah A.P."/>
            <person name="Susilo A.W."/>
            <person name="Rosmana A."/>
            <person name="McMahon P."/>
            <person name="Junaid M."/>
            <person name="Guest D."/>
            <person name="Kheng T.Y."/>
            <person name="Meinhardt L.W."/>
            <person name="Bailey B.A."/>
        </authorList>
    </citation>
    <scope>NUCLEOTIDE SEQUENCE [LARGE SCALE GENOMIC DNA]</scope>
    <source>
        <strain evidence="8 9">CT2</strain>
    </source>
</reference>
<dbReference type="GO" id="GO:0008237">
    <property type="term" value="F:metallopeptidase activity"/>
    <property type="evidence" value="ECO:0007669"/>
    <property type="project" value="TreeGrafter"/>
</dbReference>
<evidence type="ECO:0000256" key="3">
    <source>
        <dbReference type="ARBA" id="ARBA00022833"/>
    </source>
</evidence>
<dbReference type="AlphaFoldDB" id="A0A5N5QV32"/>
<dbReference type="PANTHER" id="PTHR46622">
    <property type="entry name" value="DNA-DEPENDENT METALLOPROTEASE WSS1"/>
    <property type="match status" value="1"/>
</dbReference>
<feature type="domain" description="RanBP2-type" evidence="6">
    <location>
        <begin position="390"/>
        <end position="419"/>
    </location>
</feature>
<dbReference type="GO" id="GO:0008270">
    <property type="term" value="F:zinc ion binding"/>
    <property type="evidence" value="ECO:0007669"/>
    <property type="project" value="UniProtKB-KW"/>
</dbReference>
<evidence type="ECO:0000313" key="9">
    <source>
        <dbReference type="Proteomes" id="UP000383932"/>
    </source>
</evidence>
<dbReference type="SUPFAM" id="SSF90209">
    <property type="entry name" value="Ran binding protein zinc finger-like"/>
    <property type="match status" value="2"/>
</dbReference>
<dbReference type="GO" id="GO:0006281">
    <property type="term" value="P:DNA repair"/>
    <property type="evidence" value="ECO:0007669"/>
    <property type="project" value="TreeGrafter"/>
</dbReference>
<dbReference type="PROSITE" id="PS01358">
    <property type="entry name" value="ZF_RANBP2_1"/>
    <property type="match status" value="2"/>
</dbReference>
<evidence type="ECO:0000259" key="6">
    <source>
        <dbReference type="PROSITE" id="PS50199"/>
    </source>
</evidence>
<protein>
    <submittedName>
        <fullName evidence="8">WLM domain containing protein</fullName>
    </submittedName>
</protein>
<dbReference type="Pfam" id="PF00641">
    <property type="entry name" value="Zn_ribbon_RanBP"/>
    <property type="match status" value="2"/>
</dbReference>
<dbReference type="Gene3D" id="4.10.1060.10">
    <property type="entry name" value="Zinc finger, RanBP2-type"/>
    <property type="match status" value="2"/>
</dbReference>
<keyword evidence="9" id="KW-1185">Reference proteome</keyword>
<dbReference type="PROSITE" id="PS51397">
    <property type="entry name" value="WLM"/>
    <property type="match status" value="1"/>
</dbReference>
<dbReference type="PROSITE" id="PS50199">
    <property type="entry name" value="ZF_RANBP2_2"/>
    <property type="match status" value="2"/>
</dbReference>
<comment type="caution">
    <text evidence="8">The sequence shown here is derived from an EMBL/GenBank/DDBJ whole genome shotgun (WGS) entry which is preliminary data.</text>
</comment>
<evidence type="ECO:0000256" key="5">
    <source>
        <dbReference type="SAM" id="MobiDB-lite"/>
    </source>
</evidence>
<keyword evidence="3" id="KW-0862">Zinc</keyword>
<dbReference type="Pfam" id="PF08325">
    <property type="entry name" value="WLM"/>
    <property type="match status" value="1"/>
</dbReference>
<dbReference type="InterPro" id="IPR053000">
    <property type="entry name" value="WSS1-like_metalloprotease"/>
</dbReference>
<organism evidence="8 9">
    <name type="scientific">Ceratobasidium theobromae</name>
    <dbReference type="NCBI Taxonomy" id="1582974"/>
    <lineage>
        <taxon>Eukaryota</taxon>
        <taxon>Fungi</taxon>
        <taxon>Dikarya</taxon>
        <taxon>Basidiomycota</taxon>
        <taxon>Agaricomycotina</taxon>
        <taxon>Agaricomycetes</taxon>
        <taxon>Cantharellales</taxon>
        <taxon>Ceratobasidiaceae</taxon>
        <taxon>Ceratobasidium</taxon>
    </lineage>
</organism>
<dbReference type="Proteomes" id="UP000383932">
    <property type="component" value="Unassembled WGS sequence"/>
</dbReference>
<evidence type="ECO:0000256" key="4">
    <source>
        <dbReference type="PROSITE-ProRule" id="PRU00322"/>
    </source>
</evidence>
<gene>
    <name evidence="8" type="ORF">CTheo_1497</name>
</gene>
<dbReference type="SMART" id="SM00547">
    <property type="entry name" value="ZnF_RBZ"/>
    <property type="match status" value="3"/>
</dbReference>
<feature type="region of interest" description="Disordered" evidence="5">
    <location>
        <begin position="246"/>
        <end position="303"/>
    </location>
</feature>
<dbReference type="InterPro" id="IPR036443">
    <property type="entry name" value="Znf_RanBP2_sf"/>
</dbReference>
<feature type="compositionally biased region" description="Polar residues" evidence="5">
    <location>
        <begin position="249"/>
        <end position="271"/>
    </location>
</feature>
<evidence type="ECO:0000313" key="8">
    <source>
        <dbReference type="EMBL" id="KAB5595036.1"/>
    </source>
</evidence>
<feature type="domain" description="WLM" evidence="7">
    <location>
        <begin position="1"/>
        <end position="203"/>
    </location>
</feature>
<feature type="region of interest" description="Disordered" evidence="5">
    <location>
        <begin position="424"/>
        <end position="445"/>
    </location>
</feature>
<keyword evidence="2 4" id="KW-0863">Zinc-finger</keyword>
<dbReference type="GO" id="GO:0005634">
    <property type="term" value="C:nucleus"/>
    <property type="evidence" value="ECO:0007669"/>
    <property type="project" value="TreeGrafter"/>
</dbReference>
<dbReference type="InterPro" id="IPR013536">
    <property type="entry name" value="WLM_dom"/>
</dbReference>
<evidence type="ECO:0000256" key="2">
    <source>
        <dbReference type="ARBA" id="ARBA00022771"/>
    </source>
</evidence>
<dbReference type="EMBL" id="SSOP01000013">
    <property type="protein sequence ID" value="KAB5595036.1"/>
    <property type="molecule type" value="Genomic_DNA"/>
</dbReference>
<feature type="domain" description="RanBP2-type" evidence="6">
    <location>
        <begin position="339"/>
        <end position="368"/>
    </location>
</feature>
<accession>A0A5N5QV32</accession>
<dbReference type="InterPro" id="IPR001876">
    <property type="entry name" value="Znf_RanBP2"/>
</dbReference>
<sequence length="498" mass="54653">MSLIRTFTHLANQPHASEALHTLKRIADLVYPIMKHHGWILPVFAEFFPDDALLLGLNIDSGAKILIRLRPARNPGTFYPIEQLVRVMLHELTHNVHGPHDEHFYLFLNKLEDEYDALVLNGWKGSGFYAPGEKLGGRGGWSWGGAKLGEFDTDGRRKALEAAEARRRIEALGSGGRLGGSNSSRNGKTRQELAAEAAERRRRDEQSCAASHPSADREAARAAIDSITDVVADAELAEALQLSGALAESATSATNRRTGPTPSTSRVQLTNDHPIYDASSTSIIEISDSESEDGETSQRSRSLPERQCPACTYLNPSGTARRNCAICNNPLPEQPVQLRRELWACAVCTLENQSTAQKCEACDFPREREEWTPRRRTRPSEEARDLRPAASGSWTCELCTLVNVHASRVCSLCDAPSPLMVPPSSGPSVPQWSHAPSDRAKQVKRTAPRPIIAEIYEFSRHNSQTQGSNRATEYPRHATPVNSAIAEGRHNAAGQAIG</sequence>
<feature type="region of interest" description="Disordered" evidence="5">
    <location>
        <begin position="171"/>
        <end position="220"/>
    </location>
</feature>